<sequence>MADGMLIDPELAIEGGVKIRTAATEALAPIVDASARVRAQLDGRPAGGGEEGARFDAAHEAVVTAIDAAAKLQGLIMEMAENIINGATNSEAADKTAANILNAAAVHDIADFKF</sequence>
<evidence type="ECO:0000313" key="2">
    <source>
        <dbReference type="Proteomes" id="UP001144280"/>
    </source>
</evidence>
<dbReference type="Proteomes" id="UP001144280">
    <property type="component" value="Unassembled WGS sequence"/>
</dbReference>
<organism evidence="1 2">
    <name type="scientific">Phytohabitans aurantiacus</name>
    <dbReference type="NCBI Taxonomy" id="3016789"/>
    <lineage>
        <taxon>Bacteria</taxon>
        <taxon>Bacillati</taxon>
        <taxon>Actinomycetota</taxon>
        <taxon>Actinomycetes</taxon>
        <taxon>Micromonosporales</taxon>
        <taxon>Micromonosporaceae</taxon>
    </lineage>
</organism>
<comment type="caution">
    <text evidence="1">The sequence shown here is derived from an EMBL/GenBank/DDBJ whole genome shotgun (WGS) entry which is preliminary data.</text>
</comment>
<keyword evidence="2" id="KW-1185">Reference proteome</keyword>
<gene>
    <name evidence="1" type="ORF">Pa4123_48660</name>
</gene>
<name>A0ABQ5QZ78_9ACTN</name>
<dbReference type="EMBL" id="BSDI01000025">
    <property type="protein sequence ID" value="GLH99590.1"/>
    <property type="molecule type" value="Genomic_DNA"/>
</dbReference>
<reference evidence="1" key="1">
    <citation type="submission" date="2022-12" db="EMBL/GenBank/DDBJ databases">
        <title>New Phytohabitans aurantiacus sp. RD004123 nov., an actinomycete isolated from soil.</title>
        <authorList>
            <person name="Triningsih D.W."/>
            <person name="Harunari E."/>
            <person name="Igarashi Y."/>
        </authorList>
    </citation>
    <scope>NUCLEOTIDE SEQUENCE</scope>
    <source>
        <strain evidence="1">RD004123</strain>
    </source>
</reference>
<proteinExistence type="predicted"/>
<accession>A0ABQ5QZ78</accession>
<evidence type="ECO:0008006" key="3">
    <source>
        <dbReference type="Google" id="ProtNLM"/>
    </source>
</evidence>
<protein>
    <recommendedName>
        <fullName evidence="3">PE domain-containing protein</fullName>
    </recommendedName>
</protein>
<evidence type="ECO:0000313" key="1">
    <source>
        <dbReference type="EMBL" id="GLH99590.1"/>
    </source>
</evidence>
<dbReference type="RefSeq" id="WP_281899367.1">
    <property type="nucleotide sequence ID" value="NZ_BSDI01000025.1"/>
</dbReference>